<dbReference type="InterPro" id="IPR018337">
    <property type="entry name" value="Cell_wall/Cho-bd_repeat"/>
</dbReference>
<reference evidence="6 7" key="1">
    <citation type="submission" date="2012-07" db="EMBL/GenBank/DDBJ databases">
        <authorList>
            <person name="Durkin A.S."/>
            <person name="McCorrison J."/>
            <person name="Torralba M."/>
            <person name="Gillis M."/>
            <person name="Methe B."/>
            <person name="Sutton G."/>
            <person name="Nelson K.E."/>
        </authorList>
    </citation>
    <scope>NUCLEOTIDE SEQUENCE [LARGE SCALE GENOMIC DNA]</scope>
    <source>
        <strain evidence="6 7">OBRC8</strain>
    </source>
</reference>
<feature type="domain" description="SLH" evidence="5">
    <location>
        <begin position="2529"/>
        <end position="2592"/>
    </location>
</feature>
<dbReference type="Proteomes" id="UP000005244">
    <property type="component" value="Unassembled WGS sequence"/>
</dbReference>
<evidence type="ECO:0000313" key="6">
    <source>
        <dbReference type="EMBL" id="EJU21540.1"/>
    </source>
</evidence>
<dbReference type="Pfam" id="PF00395">
    <property type="entry name" value="SLH"/>
    <property type="match status" value="3"/>
</dbReference>
<dbReference type="PROSITE" id="PS51170">
    <property type="entry name" value="CW"/>
    <property type="match status" value="1"/>
</dbReference>
<feature type="compositionally biased region" description="Basic and acidic residues" evidence="4">
    <location>
        <begin position="84"/>
        <end position="98"/>
    </location>
</feature>
<feature type="domain" description="SLH" evidence="5">
    <location>
        <begin position="2402"/>
        <end position="2462"/>
    </location>
</feature>
<protein>
    <submittedName>
        <fullName evidence="6">SLH domain protein</fullName>
    </submittedName>
</protein>
<dbReference type="InterPro" id="IPR001119">
    <property type="entry name" value="SLH_dom"/>
</dbReference>
<dbReference type="PROSITE" id="PS51272">
    <property type="entry name" value="SLH"/>
    <property type="match status" value="3"/>
</dbReference>
<accession>J6H8K2</accession>
<dbReference type="PANTHER" id="PTHR43308:SF5">
    <property type="entry name" value="S-LAYER PROTEIN _ PEPTIDOGLYCAN ENDO-BETA-N-ACETYLGLUCOSAMINIDASE"/>
    <property type="match status" value="1"/>
</dbReference>
<evidence type="ECO:0000256" key="3">
    <source>
        <dbReference type="SAM" id="Coils"/>
    </source>
</evidence>
<feature type="coiled-coil region" evidence="3">
    <location>
        <begin position="2206"/>
        <end position="2233"/>
    </location>
</feature>
<feature type="region of interest" description="Disordered" evidence="4">
    <location>
        <begin position="51"/>
        <end position="133"/>
    </location>
</feature>
<evidence type="ECO:0000256" key="2">
    <source>
        <dbReference type="PROSITE-ProRule" id="PRU00591"/>
    </source>
</evidence>
<gene>
    <name evidence="6" type="ORF">HMPREF1143_0263</name>
</gene>
<evidence type="ECO:0000313" key="7">
    <source>
        <dbReference type="Proteomes" id="UP000005244"/>
    </source>
</evidence>
<dbReference type="InterPro" id="IPR044060">
    <property type="entry name" value="Bacterial_rp_domain"/>
</dbReference>
<dbReference type="EMBL" id="ALNK01000027">
    <property type="protein sequence ID" value="EJU21540.1"/>
    <property type="molecule type" value="Genomic_DNA"/>
</dbReference>
<dbReference type="SUPFAM" id="SSF69360">
    <property type="entry name" value="Cell wall binding repeat"/>
    <property type="match status" value="1"/>
</dbReference>
<sequence>MSDDARGDSEKEIIAFSSLPDGVREQEIRQGEDLSAVTFPDTLQILVEETALVDKNSTSKDKALPKAMQSELPLVETKEEEAENSVKADVEETAEPAKDNTSAEESVEAEKSDTSVEPAQSSDENEPVKETALKDVTLQNVRWEIDEENSSKPVFSSENIGDSFVFNPVIPEQYRIADEAELPKIHVSIKAKETTKTAFDQSAVVDGVKISVKADDGVFQDAKALNVRKVSNLEEEKVKEAVEEKREAGKNVAVSYTFDIAVLDSVGNEIQPDTTKGQVSVSFQMEEAENKNLSADIYHVDDSNQAEKLDTEVKAKEVSAKTDGFSFYTVEFTYNNMQYVLAGDSQIDLSEILAKVGLSGEVTAVVVSNSTLFSAEKNAENKWMITAHQAFDTKEWMKVTIKDVVYEIVVTDSQHPLKVTGGIENVDYKWENYSYNENLGDKSVYKQEIIKKYILHILSSEALLIEGDATKFNEGDGGAIVIPEGVKANITLKNTKIFPMVNIPPMVVMKNAECKLTLEGENTLTPRLLHVTAGAGAFDKVPAIWVPEGAKLTVTQASTGTLKADSAYQHAVIGGWRYGHAGTITIDGGTLKLNNDGDINSITNISGPCIGGHGKLDGITINGGKIEATCVQSAPIGMSYEPIVDVDAKGKVIVNGGTIVTRHQTRDGVNPYYADGIGDTQHHTFVNVQIKGGNVDTDFDRTRPIMGHDAPVYRAKITLLGAGEGQTVTSYTMFNGKTVYLQDTKTLPNGELYLWLSPAQNRIITSVHCGGQDYTGVVKAVDNDTDAQAVFRTGTTGTGTLTASLKAEHVQGVKLSQTTGLSAGDTVYLSFDGAESGYLFKGMCLYTGTTLPPAPREVSSDFTKLADKFYSFKMPAENVTVYLNAPKIRTVRAGEQTHITSVSFNPTDNLTVGDTVKLSYAIEAGWKVTGMALRKATDPTTTPQDISSDFTKLSEGSYQFTMPDNDVCVDFKCEEKAASGTEAGDFIISDANCSYSFDTTNRTLTLSGSGRATISMKSGVSSTSDCIKIAAGSNINLTIKNLTVSAPKKEVSGLTFSNNIGDCRLILEGTNTFTSDKGNTPAVRKQTFGKLTISGKGKLIAIATGANSNGIGSGDCGNLYIEGGTIYAKASHDNMAIGHAKNGSDFVVYYTGGTVEGICENAQLYGVYGGLTGQNAKVTITGGSIHSMNHGFSSLSVHDHPTNGSTRVYLTTITLGEGATLAKQAYVTALTGAGTYGINQMHTDDEGKLYLWLPENTTVTKVETDQGIYVGSVTTNTANYFGTAHAVFTLAEKQNGSGSVAIDGWTYGETAKSPIPTSTTNGTSNVSYTYFTNEACTTQTTTANSGADSEGNVPKNAGRYWVQATFAETPRYKAVTAKAGFAIKKANVPFAPPTPKTNLVYTGEAQALINAGIVDSAIGKMQYSLSETGTYSETIPKKENAGSYKVYYKVVGTNANYDYTNAKGSVNVSIAKAEVQFTPPTAKTGLVYTGGEQELINAGSVDSAIGRMEYSLSSTENYSETIPKKENAGSYSVYYKVVGTNANYDYNNAKGSVNVSIAKAEVQFTAPTAKTGLVYTGEEQALINAGSVDSNIGEMQYSLKETEGYSKTIPTAKDAGSHRVYYKVVGANSNYDYSNAKGDVDIFIAKVSITPTVAISGWTYKASPNAPTVTGNKGNGAVSYVYFTDENCTTETTAANSGADSTGGVPKNAGKYWVQATITETVNYSGATAKKDFEIKKATVPFTPPTAKMNLSYTGNMQELINAGSVDSVIGRMEYSLSETGIYSETIPKKENAGSYSVYYKVAGTNANYDYSKAKGKVDVSIAKAKVSFTAPTAKTGLVYTGEEQALINAGSVDSAIGRMEYSLSETGPYHQDIPKASAAGSHSVYYKVVGANNNYDYSKAKGKVDVSITKVQGTPTVEIVGWTYGASPNAPTVIGNKGNGAVTYAYFIDETCMTKTTAANSGAESTGGVPKNAGKYWVKATIAETTNYSGATAKKDFEISKANVQFTAPTPKDNLSDTEKMQELINAGSVDSNIGEMQYSLKETEGYSKTIPTAKDVGSYRVYYKVVGTNANYDYSNAKGSVDVSIHKTYEVTVIDGTGGGKYAEGETVSIKANDKSGYTFSGWTSDDEVVFVNSAAKETSFVMPAKEVKVTANYSENSSGSSGDSGGSNDSKDDSGITIKPEKAPDLPTTAEIATKAKTGDDKTAKAELSEKTAEKAIRKAKEEAKKKGKEANGIALEINMTMPKGTDRVQMHLSESTLEKMVSGEVKSLTVNNSLAKVVFDKNAIFEIKKQSKGEVSLNVIPVKKLSGEAKNHIGKRPVYDISLSGGQGQKITDFGNGKATVFLSYKAEKNEAIGGLYAVYVDEKEKASRIEVSTYDVNSGSVIFTTNHLSIYGVGYTAPSEKYDDTKNHWAKDYIDYVAGRGLITGSMENTFSPNEKMTRGMLVTALGRLAGVNSKDYDTNSFSDVQKDSTYRPYIEWAYSKGIVYGIGDGTFAPNKSITREEMAVILERYAKATGYNIPASREASTYADKENIGSEYRTAVTTMQQSGIMMGIDGNKFNPKGTATRAEVSAMLSRYIKLTITPETAQGFAIDDAGKYHCYKDGKAMTGKQTINGMVYFFDESGVLQTGWVKDGNRWRYYDGAKAHKGWLHLKTDGEEKIYYLNKEGLLESGKWVKIDGKWYYFYPDGTLAVNTKIDGYEIDSKGVRKEK</sequence>
<dbReference type="PANTHER" id="PTHR43308">
    <property type="entry name" value="OUTER MEMBRANE PROTEIN ALPHA-RELATED"/>
    <property type="match status" value="1"/>
</dbReference>
<evidence type="ECO:0000256" key="4">
    <source>
        <dbReference type="SAM" id="MobiDB-lite"/>
    </source>
</evidence>
<feature type="repeat" description="Cell wall-binding" evidence="2">
    <location>
        <begin position="2675"/>
        <end position="2694"/>
    </location>
</feature>
<dbReference type="InterPro" id="IPR051465">
    <property type="entry name" value="Cell_Envelope_Struct_Comp"/>
</dbReference>
<dbReference type="Pfam" id="PF01473">
    <property type="entry name" value="Choline_bind_1"/>
    <property type="match status" value="1"/>
</dbReference>
<organism evidence="6 7">
    <name type="scientific">Peptoanaerobacter stomatis</name>
    <dbReference type="NCBI Taxonomy" id="796937"/>
    <lineage>
        <taxon>Bacteria</taxon>
        <taxon>Bacillati</taxon>
        <taxon>Bacillota</taxon>
        <taxon>Clostridia</taxon>
        <taxon>Peptostreptococcales</taxon>
        <taxon>Filifactoraceae</taxon>
        <taxon>Peptoanaerobacter</taxon>
    </lineage>
</organism>
<feature type="region of interest" description="Disordered" evidence="4">
    <location>
        <begin position="2155"/>
        <end position="2187"/>
    </location>
</feature>
<keyword evidence="3" id="KW-0175">Coiled coil</keyword>
<dbReference type="PATRIC" id="fig|796941.3.peg.1553"/>
<evidence type="ECO:0000256" key="1">
    <source>
        <dbReference type="ARBA" id="ARBA00022737"/>
    </source>
</evidence>
<proteinExistence type="predicted"/>
<keyword evidence="7" id="KW-1185">Reference proteome</keyword>
<dbReference type="Pfam" id="PF19127">
    <property type="entry name" value="Choline_bind_3"/>
    <property type="match status" value="1"/>
</dbReference>
<feature type="domain" description="SLH" evidence="5">
    <location>
        <begin position="2463"/>
        <end position="2526"/>
    </location>
</feature>
<comment type="caution">
    <text evidence="6">The sequence shown here is derived from an EMBL/GenBank/DDBJ whole genome shotgun (WGS) entry which is preliminary data.</text>
</comment>
<feature type="compositionally biased region" description="Basic and acidic residues" evidence="4">
    <location>
        <begin position="2172"/>
        <end position="2187"/>
    </location>
</feature>
<keyword evidence="1" id="KW-0677">Repeat</keyword>
<evidence type="ECO:0000259" key="5">
    <source>
        <dbReference type="PROSITE" id="PS51272"/>
    </source>
</evidence>
<dbReference type="Pfam" id="PF18998">
    <property type="entry name" value="Flg_new_2"/>
    <property type="match status" value="1"/>
</dbReference>
<dbReference type="Gene3D" id="2.10.270.10">
    <property type="entry name" value="Cholin Binding"/>
    <property type="match status" value="1"/>
</dbReference>
<name>J6H8K2_9FIRM</name>